<dbReference type="RefSeq" id="WP_135817977.1">
    <property type="nucleotide sequence ID" value="NZ_SUNI01000007.1"/>
</dbReference>
<protein>
    <submittedName>
        <fullName evidence="1">Uncharacterized protein</fullName>
    </submittedName>
</protein>
<reference evidence="1 2" key="1">
    <citation type="submission" date="2019-04" db="EMBL/GenBank/DDBJ databases">
        <authorList>
            <person name="Li J."/>
        </authorList>
    </citation>
    <scope>NUCLEOTIDE SEQUENCE [LARGE SCALE GENOMIC DNA]</scope>
    <source>
        <strain evidence="1 2">KCTC 42687</strain>
    </source>
</reference>
<gene>
    <name evidence="1" type="ORF">FA743_09670</name>
</gene>
<organism evidence="1 2">
    <name type="scientific">Paracoccus gahaiensis</name>
    <dbReference type="NCBI Taxonomy" id="1706839"/>
    <lineage>
        <taxon>Bacteria</taxon>
        <taxon>Pseudomonadati</taxon>
        <taxon>Pseudomonadota</taxon>
        <taxon>Alphaproteobacteria</taxon>
        <taxon>Rhodobacterales</taxon>
        <taxon>Paracoccaceae</taxon>
        <taxon>Paracoccus</taxon>
    </lineage>
</organism>
<keyword evidence="2" id="KW-1185">Reference proteome</keyword>
<sequence length="115" mass="12734">MALLLRAFVRVSVPVSDKPRLGGPQSDLSFDLHRTIPVTEVSDVLFGSERVGEAEAFHPYGFPFGDRIDRYGGRCQVIDLEAGHSQIRDELLDEVDAIMHQAAFGGRDPLLNQVE</sequence>
<accession>A0A4U0RB77</accession>
<dbReference type="OrthoDB" id="9861241at2"/>
<dbReference type="Proteomes" id="UP000309747">
    <property type="component" value="Unassembled WGS sequence"/>
</dbReference>
<dbReference type="AlphaFoldDB" id="A0A4U0RB77"/>
<dbReference type="EMBL" id="SUNI01000007">
    <property type="protein sequence ID" value="TJZ91740.1"/>
    <property type="molecule type" value="Genomic_DNA"/>
</dbReference>
<proteinExistence type="predicted"/>
<name>A0A4U0RB77_9RHOB</name>
<evidence type="ECO:0000313" key="2">
    <source>
        <dbReference type="Proteomes" id="UP000309747"/>
    </source>
</evidence>
<evidence type="ECO:0000313" key="1">
    <source>
        <dbReference type="EMBL" id="TJZ91740.1"/>
    </source>
</evidence>
<comment type="caution">
    <text evidence="1">The sequence shown here is derived from an EMBL/GenBank/DDBJ whole genome shotgun (WGS) entry which is preliminary data.</text>
</comment>